<reference evidence="2 3" key="1">
    <citation type="submission" date="2019-06" db="EMBL/GenBank/DDBJ databases">
        <title>Genomic Encyclopedia of Type Strains, Phase IV (KMG-V): Genome sequencing to study the core and pangenomes of soil and plant-associated prokaryotes.</title>
        <authorList>
            <person name="Whitman W."/>
        </authorList>
    </citation>
    <scope>NUCLEOTIDE SEQUENCE [LARGE SCALE GENOMIC DNA]</scope>
    <source>
        <strain evidence="2 3">BR 10355</strain>
    </source>
</reference>
<gene>
    <name evidence="2" type="ORF">FBZ93_1243</name>
</gene>
<evidence type="ECO:0000313" key="2">
    <source>
        <dbReference type="EMBL" id="TWB86957.1"/>
    </source>
</evidence>
<protein>
    <recommendedName>
        <fullName evidence="4">PE-PGRS family protein</fullName>
    </recommendedName>
</protein>
<feature type="region of interest" description="Disordered" evidence="1">
    <location>
        <begin position="1"/>
        <end position="132"/>
    </location>
</feature>
<feature type="compositionally biased region" description="Gly residues" evidence="1">
    <location>
        <begin position="58"/>
        <end position="132"/>
    </location>
</feature>
<dbReference type="OrthoDB" id="8196322at2"/>
<dbReference type="Proteomes" id="UP000321304">
    <property type="component" value="Unassembled WGS sequence"/>
</dbReference>
<keyword evidence="3" id="KW-1185">Reference proteome</keyword>
<evidence type="ECO:0000256" key="1">
    <source>
        <dbReference type="SAM" id="MobiDB-lite"/>
    </source>
</evidence>
<accession>A0A560KV08</accession>
<evidence type="ECO:0008006" key="4">
    <source>
        <dbReference type="Google" id="ProtNLM"/>
    </source>
</evidence>
<proteinExistence type="predicted"/>
<feature type="compositionally biased region" description="Low complexity" evidence="1">
    <location>
        <begin position="15"/>
        <end position="26"/>
    </location>
</feature>
<dbReference type="RefSeq" id="WP_146992978.1">
    <property type="nucleotide sequence ID" value="NZ_VITY01000024.1"/>
</dbReference>
<comment type="caution">
    <text evidence="2">The sequence shown here is derived from an EMBL/GenBank/DDBJ whole genome shotgun (WGS) entry which is preliminary data.</text>
</comment>
<evidence type="ECO:0000313" key="3">
    <source>
        <dbReference type="Proteomes" id="UP000321304"/>
    </source>
</evidence>
<dbReference type="AlphaFoldDB" id="A0A560KV08"/>
<feature type="compositionally biased region" description="Gly residues" evidence="1">
    <location>
        <begin position="27"/>
        <end position="50"/>
    </location>
</feature>
<sequence>MSDPNAYADQYQAMGQGTAPGAASGSGSSGSSGQSAGGGGADAGSGGGSSSGSMTGSSGSGASGSGTGSSSGGSSAGGAGGGSSGGGSSGGGGTGTDGGASGGSGSSGGTASGGGTSTGGGSGSGGSPGLGNGLVLAGQDGLLQPVLNPVNAAATNAGGLLTTIGQQAGVDSTVHDVTSLAGTVGLGQLGAAPVADGHSNLLTDVLNTPGEVLAGHAPDAVSNLGTDLADTVNAIGAIPAGLGQNSGLTLAGQNGLLQPVLNALNGAASDASGLLTTIGHETGLDNAVHSVTNLAGAVGLGQLGMAPAADGHSNLLTDVLNTPGEVLTGHTSDAVTHLGADLTDTAHALDAVPAALLTGVVNGKDDPTNPVDNLIHDLGHDLQSLPLVTANGGNNAGDGGLLGGIVGSLSNASSGHLVTVDVGPTQANGTPIDILAAPTSGDHHTVEVNAVDVGPNGPHLLDLGALTGSNSPLSIPSLGGTGTDGLVGNLLGGLNLSHAQAGNIASGNTASAPVDVDTVVHDLIPITGDHGILNSHGTHIL</sequence>
<dbReference type="EMBL" id="VITY01000024">
    <property type="protein sequence ID" value="TWB86957.1"/>
    <property type="molecule type" value="Genomic_DNA"/>
</dbReference>
<name>A0A560KV08_9BRAD</name>
<organism evidence="2 3">
    <name type="scientific">Bradyrhizobium macuxiense</name>
    <dbReference type="NCBI Taxonomy" id="1755647"/>
    <lineage>
        <taxon>Bacteria</taxon>
        <taxon>Pseudomonadati</taxon>
        <taxon>Pseudomonadota</taxon>
        <taxon>Alphaproteobacteria</taxon>
        <taxon>Hyphomicrobiales</taxon>
        <taxon>Nitrobacteraceae</taxon>
        <taxon>Bradyrhizobium</taxon>
    </lineage>
</organism>